<dbReference type="InterPro" id="IPR002182">
    <property type="entry name" value="NB-ARC"/>
</dbReference>
<accession>A0AB39Q7H2</accession>
<dbReference type="InterPro" id="IPR011990">
    <property type="entry name" value="TPR-like_helical_dom_sf"/>
</dbReference>
<dbReference type="SUPFAM" id="SSF48452">
    <property type="entry name" value="TPR-like"/>
    <property type="match status" value="3"/>
</dbReference>
<dbReference type="InterPro" id="IPR000157">
    <property type="entry name" value="TIR_dom"/>
</dbReference>
<feature type="coiled-coil region" evidence="1">
    <location>
        <begin position="910"/>
        <end position="937"/>
    </location>
</feature>
<evidence type="ECO:0000313" key="5">
    <source>
        <dbReference type="EMBL" id="XDQ39177.1"/>
    </source>
</evidence>
<dbReference type="NCBIfam" id="NF040586">
    <property type="entry name" value="FxSxx_TPR"/>
    <property type="match status" value="2"/>
</dbReference>
<dbReference type="Pfam" id="PF13424">
    <property type="entry name" value="TPR_12"/>
    <property type="match status" value="3"/>
</dbReference>
<dbReference type="SUPFAM" id="SSF52540">
    <property type="entry name" value="P-loop containing nucleoside triphosphate hydrolases"/>
    <property type="match status" value="2"/>
</dbReference>
<reference evidence="5" key="1">
    <citation type="submission" date="2024-07" db="EMBL/GenBank/DDBJ databases">
        <authorList>
            <person name="Yu S.T."/>
        </authorList>
    </citation>
    <scope>NUCLEOTIDE SEQUENCE</scope>
    <source>
        <strain evidence="5">R28</strain>
    </source>
</reference>
<organism evidence="5">
    <name type="scientific">Streptomyces sp. R28</name>
    <dbReference type="NCBI Taxonomy" id="3238628"/>
    <lineage>
        <taxon>Bacteria</taxon>
        <taxon>Bacillati</taxon>
        <taxon>Actinomycetota</taxon>
        <taxon>Actinomycetes</taxon>
        <taxon>Kitasatosporales</taxon>
        <taxon>Streptomycetaceae</taxon>
        <taxon>Streptomyces</taxon>
    </lineage>
</organism>
<evidence type="ECO:0000259" key="2">
    <source>
        <dbReference type="Pfam" id="PF00931"/>
    </source>
</evidence>
<dbReference type="Gene3D" id="3.40.50.300">
    <property type="entry name" value="P-loop containing nucleotide triphosphate hydrolases"/>
    <property type="match status" value="2"/>
</dbReference>
<name>A0AB39Q7H2_9ACTN</name>
<dbReference type="PANTHER" id="PTHR46082:SF6">
    <property type="entry name" value="AAA+ ATPASE DOMAIN-CONTAINING PROTEIN-RELATED"/>
    <property type="match status" value="1"/>
</dbReference>
<dbReference type="Pfam" id="PF13374">
    <property type="entry name" value="TPR_10"/>
    <property type="match status" value="2"/>
</dbReference>
<dbReference type="GO" id="GO:0043531">
    <property type="term" value="F:ADP binding"/>
    <property type="evidence" value="ECO:0007669"/>
    <property type="project" value="InterPro"/>
</dbReference>
<gene>
    <name evidence="5" type="primary">fxsT</name>
    <name evidence="5" type="ORF">AB5J49_40705</name>
</gene>
<sequence length="1355" mass="149918">MSSLDRPGGRNGRVVTFYSYKGGTGRTMALANTAWILAANGKRVLAVDWDLEAPGLHRFFHPFLEPATVGATTGVIDLLTDYAWAAAADPAETEHRPPDWHRQYARIQRHAVSLDWPFPAPGTLDLVSAGRQNRDYSAIVSTFDWDNFYERLGGGLFFDALRDEMRYHYDYALIDSRTGLSDIADICTAHLPDTLVDCFTLSDQSIDGAAAVARHIDERLRSRRIRILPVPMRIDEGEKEKADAGRSLARAKFDRFPTGMTEAQLAGYWGSVEIPYRPYYAYEETLATFGDEAGNAGSLLAAFERLTAVITNQAVTALPRMDEEVRLGIKKAFTRSRSALPADLHLSYVAEDRMWADWIAAVLTRAGYRVDLKYVGGEGDGADKPADRTVVVLSAAYQRSARARQVWDAVTGGDPSGRRQVVAVRVGDVRPVPSFSERASADLVRLDETQAVGVLLRALGKPALPAERRPDGPSTEARFPGTVPKFWNVSPRNASFTGRSALLEKLRDSLGSSTTSVSPAPYALYGLGGVGKTQIALEYVHRFAPDYDLVWWIPSERNELVISSLAELGVRLGLRVGEEAAQAAQEVRDHLRQSGSTLRWLLVFDNADEPQEVSRHFPGGNGHVLVTSRNQDWSQNFGAIEVDLFLREESVEHLLRRAADLSVEDADRVAAAVGDLPLALDQAGAWLAATGTSVDTYLAELEQQAELVLSFSQPSNYPQPVAATWNVSIERLKERSPAAVRLLQLCAFFAAEPISRDLLYGDEMIRVLAKDDPSLRERMVLGRVIREIGRFALAKVDRATRSIQVHRLVQAVIRAQMSPREQEEAQHVVHRVLAGHRPKGEEPIDDDDPDTRAKLAVIWPHLEASEASRCDEPETRQLLIDRVRYLWKQGDLNAAFALGQELRTAWQNLLNARRGQLAELEKKVADAKTRTGRADDDDIEELAKQESYVTNLHTQILYLGSNIANVLRSLGKYVEAERLGSDTLARQRVLLVADHPHIFMTSSGLAMDLGSIGRFADALELAIEAYDGLKDSLGEDHPRTLFANNNRAVCLRLLGRYAEARDVDQEIYDRRRNDLELGSEHPHSLLSATNLGRDLRETGEYATSISLLRSSYEAYQRLFGETHPETLRTAKSLAVSLRKAGKVTEARALTHQTREYYRTREIPTTTPDVLDCTLNYATDLYATGAREEAVALAQEIVPQYRMAPGVRHPATLAAVNNLGIFLRGSGEVGKARELLEENLATLREVLGERHPYSLACAVNLANVLAELDALAEVEQLERMAVAGFQAGLGHGHPDTVVSRANLAVTLGMLGRTAEAEELKKSTLAELTQLLGEEHPHAVTVREGKRIHRDLEPLPV</sequence>
<evidence type="ECO:0000259" key="4">
    <source>
        <dbReference type="Pfam" id="PF25000"/>
    </source>
</evidence>
<dbReference type="InterPro" id="IPR035897">
    <property type="entry name" value="Toll_tir_struct_dom_sf"/>
</dbReference>
<dbReference type="Pfam" id="PF25000">
    <property type="entry name" value="DUF7779"/>
    <property type="match status" value="1"/>
</dbReference>
<dbReference type="SUPFAM" id="SSF52200">
    <property type="entry name" value="Toll/Interleukin receptor TIR domain"/>
    <property type="match status" value="1"/>
</dbReference>
<feature type="domain" description="TIR" evidence="3">
    <location>
        <begin position="346"/>
        <end position="451"/>
    </location>
</feature>
<dbReference type="InterPro" id="IPR053137">
    <property type="entry name" value="NLR-like"/>
</dbReference>
<feature type="domain" description="DUF7779" evidence="4">
    <location>
        <begin position="732"/>
        <end position="821"/>
    </location>
</feature>
<dbReference type="PANTHER" id="PTHR46082">
    <property type="entry name" value="ATP/GTP-BINDING PROTEIN-RELATED"/>
    <property type="match status" value="1"/>
</dbReference>
<dbReference type="InterPro" id="IPR056681">
    <property type="entry name" value="DUF7779"/>
</dbReference>
<evidence type="ECO:0000259" key="3">
    <source>
        <dbReference type="Pfam" id="PF13676"/>
    </source>
</evidence>
<dbReference type="Pfam" id="PF13676">
    <property type="entry name" value="TIR_2"/>
    <property type="match status" value="1"/>
</dbReference>
<dbReference type="EMBL" id="CP163439">
    <property type="protein sequence ID" value="XDQ39177.1"/>
    <property type="molecule type" value="Genomic_DNA"/>
</dbReference>
<dbReference type="Gene3D" id="1.25.40.10">
    <property type="entry name" value="Tetratricopeptide repeat domain"/>
    <property type="match status" value="2"/>
</dbReference>
<proteinExistence type="predicted"/>
<protein>
    <submittedName>
        <fullName evidence="5">FxSxx-COOH system tetratricopeptide repeat protein</fullName>
    </submittedName>
</protein>
<dbReference type="Pfam" id="PF00931">
    <property type="entry name" value="NB-ARC"/>
    <property type="match status" value="1"/>
</dbReference>
<keyword evidence="1" id="KW-0175">Coiled coil</keyword>
<feature type="domain" description="NB-ARC" evidence="2">
    <location>
        <begin position="521"/>
        <end position="650"/>
    </location>
</feature>
<dbReference type="GO" id="GO:0007165">
    <property type="term" value="P:signal transduction"/>
    <property type="evidence" value="ECO:0007669"/>
    <property type="project" value="InterPro"/>
</dbReference>
<dbReference type="RefSeq" id="WP_369173905.1">
    <property type="nucleotide sequence ID" value="NZ_CP163439.1"/>
</dbReference>
<dbReference type="InterPro" id="IPR027417">
    <property type="entry name" value="P-loop_NTPase"/>
</dbReference>
<evidence type="ECO:0000256" key="1">
    <source>
        <dbReference type="SAM" id="Coils"/>
    </source>
</evidence>
<dbReference type="NCBIfam" id="NF047398">
    <property type="entry name" value="AAA_KGGVGR"/>
    <property type="match status" value="1"/>
</dbReference>